<gene>
    <name evidence="3" type="ORF">EKO23_09515</name>
</gene>
<dbReference type="GO" id="GO:0022857">
    <property type="term" value="F:transmembrane transporter activity"/>
    <property type="evidence" value="ECO:0007669"/>
    <property type="project" value="InterPro"/>
</dbReference>
<reference evidence="3 4" key="1">
    <citation type="submission" date="2019-01" db="EMBL/GenBank/DDBJ databases">
        <title>Nocardioides guangzhouensis sp. nov., an actinobacterium isolated from soil.</title>
        <authorList>
            <person name="Fu Y."/>
            <person name="Cai Y."/>
            <person name="Lin Z."/>
            <person name="Chen P."/>
        </authorList>
    </citation>
    <scope>NUCLEOTIDE SEQUENCE [LARGE SCALE GENOMIC DNA]</scope>
    <source>
        <strain evidence="3 4">130</strain>
    </source>
</reference>
<dbReference type="InterPro" id="IPR036259">
    <property type="entry name" value="MFS_trans_sf"/>
</dbReference>
<sequence length="187" mass="19603">MSCCRSCCGSTGWWTRLARRPRRTSRLADEPGATRRRGGGAGAQHAGPHHRTGISALYVTRIVGFTVVEVGTALSIAAAVGLFAGLPLGHLADRRGPREVLVALLLAVTVLSALVLLVQEWWQFVVLASAIAIVDRGSGAVRQALVAGLVGREGRSGTKASLRSITNVGMAACSACSTRCVTCPSWR</sequence>
<feature type="region of interest" description="Disordered" evidence="1">
    <location>
        <begin position="24"/>
        <end position="49"/>
    </location>
</feature>
<organism evidence="3 4">
    <name type="scientific">Nocardioides guangzhouensis</name>
    <dbReference type="NCBI Taxonomy" id="2497878"/>
    <lineage>
        <taxon>Bacteria</taxon>
        <taxon>Bacillati</taxon>
        <taxon>Actinomycetota</taxon>
        <taxon>Actinomycetes</taxon>
        <taxon>Propionibacteriales</taxon>
        <taxon>Nocardioidaceae</taxon>
        <taxon>Nocardioides</taxon>
    </lineage>
</organism>
<feature type="transmembrane region" description="Helical" evidence="2">
    <location>
        <begin position="100"/>
        <end position="122"/>
    </location>
</feature>
<dbReference type="SUPFAM" id="SSF103473">
    <property type="entry name" value="MFS general substrate transporter"/>
    <property type="match status" value="1"/>
</dbReference>
<dbReference type="EMBL" id="SDKM01000011">
    <property type="protein sequence ID" value="RYP86524.1"/>
    <property type="molecule type" value="Genomic_DNA"/>
</dbReference>
<accession>A0A4Q4ZGR8</accession>
<evidence type="ECO:0000313" key="3">
    <source>
        <dbReference type="EMBL" id="RYP86524.1"/>
    </source>
</evidence>
<evidence type="ECO:0000256" key="2">
    <source>
        <dbReference type="SAM" id="Phobius"/>
    </source>
</evidence>
<dbReference type="OrthoDB" id="3865324at2"/>
<dbReference type="Proteomes" id="UP000295198">
    <property type="component" value="Unassembled WGS sequence"/>
</dbReference>
<name>A0A4Q4ZGR8_9ACTN</name>
<keyword evidence="2" id="KW-0472">Membrane</keyword>
<keyword evidence="4" id="KW-1185">Reference proteome</keyword>
<evidence type="ECO:0000256" key="1">
    <source>
        <dbReference type="SAM" id="MobiDB-lite"/>
    </source>
</evidence>
<protein>
    <submittedName>
        <fullName evidence="3">MFS transporter</fullName>
    </submittedName>
</protein>
<dbReference type="AlphaFoldDB" id="A0A4Q4ZGR8"/>
<proteinExistence type="predicted"/>
<dbReference type="InterPro" id="IPR011701">
    <property type="entry name" value="MFS"/>
</dbReference>
<dbReference type="Pfam" id="PF07690">
    <property type="entry name" value="MFS_1"/>
    <property type="match status" value="1"/>
</dbReference>
<keyword evidence="2" id="KW-0812">Transmembrane</keyword>
<feature type="transmembrane region" description="Helical" evidence="2">
    <location>
        <begin position="62"/>
        <end position="88"/>
    </location>
</feature>
<dbReference type="Gene3D" id="1.20.1250.20">
    <property type="entry name" value="MFS general substrate transporter like domains"/>
    <property type="match status" value="1"/>
</dbReference>
<evidence type="ECO:0000313" key="4">
    <source>
        <dbReference type="Proteomes" id="UP000295198"/>
    </source>
</evidence>
<keyword evidence="2" id="KW-1133">Transmembrane helix</keyword>
<comment type="caution">
    <text evidence="3">The sequence shown here is derived from an EMBL/GenBank/DDBJ whole genome shotgun (WGS) entry which is preliminary data.</text>
</comment>